<proteinExistence type="predicted"/>
<comment type="caution">
    <text evidence="2">The sequence shown here is derived from an EMBL/GenBank/DDBJ whole genome shotgun (WGS) entry which is preliminary data.</text>
</comment>
<evidence type="ECO:0000313" key="3">
    <source>
        <dbReference type="Proteomes" id="UP000588112"/>
    </source>
</evidence>
<feature type="domain" description="SnoaL-like" evidence="1">
    <location>
        <begin position="18"/>
        <end position="123"/>
    </location>
</feature>
<keyword evidence="3" id="KW-1185">Reference proteome</keyword>
<dbReference type="InterPro" id="IPR037401">
    <property type="entry name" value="SnoaL-like"/>
</dbReference>
<dbReference type="SUPFAM" id="SSF54427">
    <property type="entry name" value="NTF2-like"/>
    <property type="match status" value="1"/>
</dbReference>
<dbReference type="Proteomes" id="UP000588112">
    <property type="component" value="Unassembled WGS sequence"/>
</dbReference>
<dbReference type="AlphaFoldDB" id="A0A7W8Z6D5"/>
<dbReference type="CDD" id="cd00531">
    <property type="entry name" value="NTF2_like"/>
    <property type="match status" value="1"/>
</dbReference>
<evidence type="ECO:0000259" key="1">
    <source>
        <dbReference type="Pfam" id="PF12680"/>
    </source>
</evidence>
<dbReference type="GO" id="GO:0016853">
    <property type="term" value="F:isomerase activity"/>
    <property type="evidence" value="ECO:0007669"/>
    <property type="project" value="UniProtKB-KW"/>
</dbReference>
<dbReference type="RefSeq" id="WP_184612660.1">
    <property type="nucleotide sequence ID" value="NZ_JACHBR010000001.1"/>
</dbReference>
<sequence length="146" mass="16169">MPGSGPPTPALTPREVFERHAARISAGEWESLADLYAEDVVIEVPLAIPAPTRIEGKKEITRHLADRVGQVRLQILEHVVHETADPEVVIAEFTHRGEILATGRTWTSKNVQVLRVRDGLIVASRDYHDHYRINEAFGGPPEALDG</sequence>
<dbReference type="Pfam" id="PF12680">
    <property type="entry name" value="SnoaL_2"/>
    <property type="match status" value="1"/>
</dbReference>
<name>A0A7W8Z6D5_9ACTN</name>
<reference evidence="2 3" key="1">
    <citation type="submission" date="2020-08" db="EMBL/GenBank/DDBJ databases">
        <title>Sequencing the genomes of 1000 actinobacteria strains.</title>
        <authorList>
            <person name="Klenk H.-P."/>
        </authorList>
    </citation>
    <scope>NUCLEOTIDE SEQUENCE [LARGE SCALE GENOMIC DNA]</scope>
    <source>
        <strain evidence="2 3">DSM 45790</strain>
    </source>
</reference>
<protein>
    <submittedName>
        <fullName evidence="2">Ketosteroid isomerase-like protein</fullName>
    </submittedName>
</protein>
<evidence type="ECO:0000313" key="2">
    <source>
        <dbReference type="EMBL" id="MBB5628095.1"/>
    </source>
</evidence>
<organism evidence="2 3">
    <name type="scientific">Sphaerisporangium krabiense</name>
    <dbReference type="NCBI Taxonomy" id="763782"/>
    <lineage>
        <taxon>Bacteria</taxon>
        <taxon>Bacillati</taxon>
        <taxon>Actinomycetota</taxon>
        <taxon>Actinomycetes</taxon>
        <taxon>Streptosporangiales</taxon>
        <taxon>Streptosporangiaceae</taxon>
        <taxon>Sphaerisporangium</taxon>
    </lineage>
</organism>
<accession>A0A7W8Z6D5</accession>
<gene>
    <name evidence="2" type="ORF">BJ981_003794</name>
</gene>
<keyword evidence="2" id="KW-0413">Isomerase</keyword>
<dbReference type="EMBL" id="JACHBR010000001">
    <property type="protein sequence ID" value="MBB5628095.1"/>
    <property type="molecule type" value="Genomic_DNA"/>
</dbReference>
<dbReference type="Gene3D" id="3.10.450.50">
    <property type="match status" value="1"/>
</dbReference>
<dbReference type="InterPro" id="IPR032710">
    <property type="entry name" value="NTF2-like_dom_sf"/>
</dbReference>